<evidence type="ECO:0000313" key="8">
    <source>
        <dbReference type="Proteomes" id="UP000314987"/>
    </source>
</evidence>
<dbReference type="FunFam" id="2.60.40.10:FF:000244">
    <property type="entry name" value="carcinoembryonic antigen-related cell adhesion molecule 16"/>
    <property type="match status" value="1"/>
</dbReference>
<name>A0A4X2LQH3_VOMUR</name>
<dbReference type="InterPro" id="IPR007110">
    <property type="entry name" value="Ig-like_dom"/>
</dbReference>
<dbReference type="InterPro" id="IPR003599">
    <property type="entry name" value="Ig_sub"/>
</dbReference>
<feature type="domain" description="Ig-like" evidence="6">
    <location>
        <begin position="149"/>
        <end position="233"/>
    </location>
</feature>
<dbReference type="InterPro" id="IPR036179">
    <property type="entry name" value="Ig-like_dom_sf"/>
</dbReference>
<dbReference type="SMART" id="SM00408">
    <property type="entry name" value="IGc2"/>
    <property type="match status" value="1"/>
</dbReference>
<dbReference type="Ensembl" id="ENSVURT00010027371.1">
    <property type="protein sequence ID" value="ENSVURP00010024041.1"/>
    <property type="gene ID" value="ENSVURG00010018435.1"/>
</dbReference>
<dbReference type="InterPro" id="IPR003598">
    <property type="entry name" value="Ig_sub2"/>
</dbReference>
<dbReference type="InterPro" id="IPR050831">
    <property type="entry name" value="CEA_cell_adhesion"/>
</dbReference>
<feature type="transmembrane region" description="Helical" evidence="5">
    <location>
        <begin position="249"/>
        <end position="272"/>
    </location>
</feature>
<proteinExistence type="inferred from homology"/>
<dbReference type="GeneTree" id="ENSGT01100000263479"/>
<reference evidence="7" key="3">
    <citation type="submission" date="2025-09" db="UniProtKB">
        <authorList>
            <consortium name="Ensembl"/>
        </authorList>
    </citation>
    <scope>IDENTIFICATION</scope>
</reference>
<accession>A0A4X2LQH3</accession>
<dbReference type="GO" id="GO:1990782">
    <property type="term" value="F:protein tyrosine kinase binding"/>
    <property type="evidence" value="ECO:0007669"/>
    <property type="project" value="TreeGrafter"/>
</dbReference>
<dbReference type="Proteomes" id="UP000314987">
    <property type="component" value="Unassembled WGS sequence"/>
</dbReference>
<dbReference type="AlphaFoldDB" id="A0A4X2LQH3"/>
<reference evidence="8" key="1">
    <citation type="submission" date="2018-12" db="EMBL/GenBank/DDBJ databases">
        <authorList>
            <person name="Yazar S."/>
        </authorList>
    </citation>
    <scope>NUCLEOTIDE SEQUENCE [LARGE SCALE GENOMIC DNA]</scope>
</reference>
<keyword evidence="1" id="KW-0732">Signal</keyword>
<dbReference type="SMART" id="SM00409">
    <property type="entry name" value="IG"/>
    <property type="match status" value="2"/>
</dbReference>
<keyword evidence="5" id="KW-0812">Transmembrane</keyword>
<keyword evidence="3" id="KW-0393">Immunoglobulin domain</keyword>
<reference evidence="7" key="2">
    <citation type="submission" date="2025-08" db="UniProtKB">
        <authorList>
            <consortium name="Ensembl"/>
        </authorList>
    </citation>
    <scope>IDENTIFICATION</scope>
</reference>
<dbReference type="CDD" id="cd12841">
    <property type="entry name" value="TM_EphA1"/>
    <property type="match status" value="1"/>
</dbReference>
<dbReference type="Gene3D" id="2.60.40.10">
    <property type="entry name" value="Immunoglobulins"/>
    <property type="match status" value="2"/>
</dbReference>
<keyword evidence="5" id="KW-1133">Transmembrane helix</keyword>
<keyword evidence="2" id="KW-0325">Glycoprotein</keyword>
<dbReference type="PANTHER" id="PTHR44427:SF1">
    <property type="entry name" value="CARCINOEMBRYONIC ANTIGEN-RELATED CELL ADHESION MOLECULE 1"/>
    <property type="match status" value="1"/>
</dbReference>
<keyword evidence="5" id="KW-0472">Membrane</keyword>
<dbReference type="GO" id="GO:0009986">
    <property type="term" value="C:cell surface"/>
    <property type="evidence" value="ECO:0007669"/>
    <property type="project" value="TreeGrafter"/>
</dbReference>
<evidence type="ECO:0000256" key="5">
    <source>
        <dbReference type="SAM" id="Phobius"/>
    </source>
</evidence>
<comment type="similarity">
    <text evidence="4">Belongs to the immunoglobulin superfamily. CEA family.</text>
</comment>
<dbReference type="Pfam" id="PF13927">
    <property type="entry name" value="Ig_3"/>
    <property type="match status" value="1"/>
</dbReference>
<dbReference type="GO" id="GO:0007165">
    <property type="term" value="P:signal transduction"/>
    <property type="evidence" value="ECO:0007669"/>
    <property type="project" value="TreeGrafter"/>
</dbReference>
<dbReference type="PANTHER" id="PTHR44427">
    <property type="entry name" value="CARCINOEMBRYONIC ANTIGEN-RELATED CELL ADHESION MOLECULE 19"/>
    <property type="match status" value="1"/>
</dbReference>
<evidence type="ECO:0000256" key="2">
    <source>
        <dbReference type="ARBA" id="ARBA00023180"/>
    </source>
</evidence>
<evidence type="ECO:0000256" key="3">
    <source>
        <dbReference type="ARBA" id="ARBA00023319"/>
    </source>
</evidence>
<dbReference type="InterPro" id="IPR013783">
    <property type="entry name" value="Ig-like_fold"/>
</dbReference>
<evidence type="ECO:0000256" key="4">
    <source>
        <dbReference type="ARBA" id="ARBA00038222"/>
    </source>
</evidence>
<dbReference type="SUPFAM" id="SSF48726">
    <property type="entry name" value="Immunoglobulin"/>
    <property type="match status" value="2"/>
</dbReference>
<dbReference type="GO" id="GO:0002682">
    <property type="term" value="P:regulation of immune system process"/>
    <property type="evidence" value="ECO:0007669"/>
    <property type="project" value="TreeGrafter"/>
</dbReference>
<keyword evidence="8" id="KW-1185">Reference proteome</keyword>
<dbReference type="STRING" id="29139.ENSVURP00010024041"/>
<organism evidence="7 8">
    <name type="scientific">Vombatus ursinus</name>
    <name type="common">Common wombat</name>
    <dbReference type="NCBI Taxonomy" id="29139"/>
    <lineage>
        <taxon>Eukaryota</taxon>
        <taxon>Metazoa</taxon>
        <taxon>Chordata</taxon>
        <taxon>Craniata</taxon>
        <taxon>Vertebrata</taxon>
        <taxon>Euteleostomi</taxon>
        <taxon>Mammalia</taxon>
        <taxon>Metatheria</taxon>
        <taxon>Diprotodontia</taxon>
        <taxon>Vombatidae</taxon>
        <taxon>Vombatus</taxon>
    </lineage>
</organism>
<dbReference type="GO" id="GO:0005886">
    <property type="term" value="C:plasma membrane"/>
    <property type="evidence" value="ECO:0007669"/>
    <property type="project" value="TreeGrafter"/>
</dbReference>
<protein>
    <recommendedName>
        <fullName evidence="6">Ig-like domain-containing protein</fullName>
    </recommendedName>
</protein>
<dbReference type="OMA" id="VRHESVQ"/>
<sequence>MTIGASHRNIPTAGQYLRAHALPYSSVLMSWSFPGAAQLTIIPQPSIAVVGADVLLSLHGLQEGSYASVTWFQGIGFVRSILSYDTETETTITGPAFTDREVLQSNGSLIIRGVKVTDSGNYTIIVNSKDNKLMWATQGFQVYEWVTKPHVLANTTSIVEDEGAVSFTCVTPDTEIEVQWLLDNQSLPANDRLVLSQGNRTLTITQVHREDAGQYQCTTRNLISSISSDPVLKLDARFRSHNSSLSSGAIVGIVIGVLVAVALLAGLVYFLVIRRRYPLEWEEGLVAWGICSAASLVLYPRQRGSVGCRLHVASGDLHPSLCSALTTCMTLGKSFQLPVPHLLYL</sequence>
<evidence type="ECO:0000313" key="7">
    <source>
        <dbReference type="Ensembl" id="ENSVURP00010024041.1"/>
    </source>
</evidence>
<evidence type="ECO:0000256" key="1">
    <source>
        <dbReference type="ARBA" id="ARBA00022729"/>
    </source>
</evidence>
<dbReference type="PROSITE" id="PS50835">
    <property type="entry name" value="IG_LIKE"/>
    <property type="match status" value="1"/>
</dbReference>
<evidence type="ECO:0000259" key="6">
    <source>
        <dbReference type="PROSITE" id="PS50835"/>
    </source>
</evidence>